<feature type="region of interest" description="Disordered" evidence="5">
    <location>
        <begin position="101"/>
        <end position="127"/>
    </location>
</feature>
<evidence type="ECO:0000259" key="6">
    <source>
        <dbReference type="Pfam" id="PF04542"/>
    </source>
</evidence>
<dbReference type="RefSeq" id="WP_416343277.1">
    <property type="nucleotide sequence ID" value="NZ_JALQCY010000002.1"/>
</dbReference>
<dbReference type="SUPFAM" id="SSF88946">
    <property type="entry name" value="Sigma2 domain of RNA polymerase sigma factors"/>
    <property type="match status" value="1"/>
</dbReference>
<reference evidence="8 9" key="1">
    <citation type="submission" date="2022-02" db="EMBL/GenBank/DDBJ databases">
        <title>The car tank lid bacteriome: a reservoir of bacteria with potential in bioremediation of fuel.</title>
        <authorList>
            <person name="Vidal-Verdu A."/>
            <person name="Gomez-Martinez D."/>
            <person name="Latorre-Perez A."/>
            <person name="Pereto J."/>
            <person name="Porcar M."/>
        </authorList>
    </citation>
    <scope>NUCLEOTIDE SEQUENCE [LARGE SCALE GENOMIC DNA]</scope>
    <source>
        <strain evidence="8 9">4D.3</strain>
    </source>
</reference>
<feature type="domain" description="RNA polymerase sigma-70 region 2" evidence="6">
    <location>
        <begin position="42"/>
        <end position="100"/>
    </location>
</feature>
<dbReference type="Gene3D" id="1.10.10.10">
    <property type="entry name" value="Winged helix-like DNA-binding domain superfamily/Winged helix DNA-binding domain"/>
    <property type="match status" value="1"/>
</dbReference>
<dbReference type="InterPro" id="IPR052704">
    <property type="entry name" value="ECF_Sigma-70_Domain"/>
</dbReference>
<evidence type="ECO:0000256" key="5">
    <source>
        <dbReference type="SAM" id="MobiDB-lite"/>
    </source>
</evidence>
<name>A0ABT0J1Q1_9MICO</name>
<feature type="compositionally biased region" description="Low complexity" evidence="5">
    <location>
        <begin position="1"/>
        <end position="17"/>
    </location>
</feature>
<evidence type="ECO:0000259" key="7">
    <source>
        <dbReference type="Pfam" id="PF08281"/>
    </source>
</evidence>
<accession>A0ABT0J1Q1</accession>
<evidence type="ECO:0000256" key="2">
    <source>
        <dbReference type="ARBA" id="ARBA00023015"/>
    </source>
</evidence>
<comment type="similarity">
    <text evidence="1">Belongs to the sigma-70 factor family. ECF subfamily.</text>
</comment>
<keyword evidence="2" id="KW-0805">Transcription regulation</keyword>
<feature type="domain" description="RNA polymerase sigma factor 70 region 4 type 2" evidence="7">
    <location>
        <begin position="135"/>
        <end position="186"/>
    </location>
</feature>
<dbReference type="Gene3D" id="1.10.1740.10">
    <property type="match status" value="1"/>
</dbReference>
<evidence type="ECO:0000313" key="9">
    <source>
        <dbReference type="Proteomes" id="UP001651050"/>
    </source>
</evidence>
<evidence type="ECO:0000256" key="1">
    <source>
        <dbReference type="ARBA" id="ARBA00010641"/>
    </source>
</evidence>
<gene>
    <name evidence="8" type="ORF">M1843_06700</name>
</gene>
<organism evidence="8 9">
    <name type="scientific">Isoptericola peretonis</name>
    <dbReference type="NCBI Taxonomy" id="2918523"/>
    <lineage>
        <taxon>Bacteria</taxon>
        <taxon>Bacillati</taxon>
        <taxon>Actinomycetota</taxon>
        <taxon>Actinomycetes</taxon>
        <taxon>Micrococcales</taxon>
        <taxon>Promicromonosporaceae</taxon>
        <taxon>Isoptericola</taxon>
    </lineage>
</organism>
<dbReference type="InterPro" id="IPR036388">
    <property type="entry name" value="WH-like_DNA-bd_sf"/>
</dbReference>
<dbReference type="Pfam" id="PF08281">
    <property type="entry name" value="Sigma70_r4_2"/>
    <property type="match status" value="1"/>
</dbReference>
<dbReference type="Proteomes" id="UP001651050">
    <property type="component" value="Unassembled WGS sequence"/>
</dbReference>
<protein>
    <submittedName>
        <fullName evidence="8">RNA polymerase subunit sigma-70</fullName>
    </submittedName>
</protein>
<dbReference type="InterPro" id="IPR013325">
    <property type="entry name" value="RNA_pol_sigma_r2"/>
</dbReference>
<dbReference type="PANTHER" id="PTHR30173:SF36">
    <property type="entry name" value="ECF RNA POLYMERASE SIGMA FACTOR SIGJ"/>
    <property type="match status" value="1"/>
</dbReference>
<evidence type="ECO:0000256" key="4">
    <source>
        <dbReference type="ARBA" id="ARBA00023163"/>
    </source>
</evidence>
<dbReference type="Pfam" id="PF04542">
    <property type="entry name" value="Sigma70_r2"/>
    <property type="match status" value="1"/>
</dbReference>
<keyword evidence="4" id="KW-0804">Transcription</keyword>
<feature type="region of interest" description="Disordered" evidence="5">
    <location>
        <begin position="1"/>
        <end position="26"/>
    </location>
</feature>
<dbReference type="EMBL" id="JALQCY010000002">
    <property type="protein sequence ID" value="MCK9793428.1"/>
    <property type="molecule type" value="Genomic_DNA"/>
</dbReference>
<keyword evidence="9" id="KW-1185">Reference proteome</keyword>
<evidence type="ECO:0000313" key="8">
    <source>
        <dbReference type="EMBL" id="MCK9793428.1"/>
    </source>
</evidence>
<comment type="caution">
    <text evidence="8">The sequence shown here is derived from an EMBL/GenBank/DDBJ whole genome shotgun (WGS) entry which is preliminary data.</text>
</comment>
<evidence type="ECO:0000256" key="3">
    <source>
        <dbReference type="ARBA" id="ARBA00023082"/>
    </source>
</evidence>
<dbReference type="PANTHER" id="PTHR30173">
    <property type="entry name" value="SIGMA 19 FACTOR"/>
    <property type="match status" value="1"/>
</dbReference>
<dbReference type="InterPro" id="IPR007627">
    <property type="entry name" value="RNA_pol_sigma70_r2"/>
</dbReference>
<proteinExistence type="inferred from homology"/>
<keyword evidence="3" id="KW-0731">Sigma factor</keyword>
<dbReference type="SUPFAM" id="SSF88659">
    <property type="entry name" value="Sigma3 and sigma4 domains of RNA polymerase sigma factors"/>
    <property type="match status" value="1"/>
</dbReference>
<dbReference type="InterPro" id="IPR013249">
    <property type="entry name" value="RNA_pol_sigma70_r4_t2"/>
</dbReference>
<sequence>MYAPSTDTTTTTTTTTTSEPGTCPPAPDIELEQAISFFVSQRARLFRVAYRVTGGDASSAEDVVQEAWLRWQRTDRETVKNPEAFLTTTATRLAINVIQSAHHRHEAPSETVAPDPGDVAHDPSGQADQSAAVAQALAVIMARLSRAELAAYLLRSMFDYSYADVSRLLRTSAVNARQLVSRARWRVERGTERSAVEPRSHRHLVAAFLMASRTGEFESLERFLVHHVRPVLSLASAPSRMPAGARHDATAALAA</sequence>
<dbReference type="InterPro" id="IPR013324">
    <property type="entry name" value="RNA_pol_sigma_r3/r4-like"/>
</dbReference>